<organism evidence="6 7">
    <name type="scientific">Callorhinchus milii</name>
    <name type="common">Ghost shark</name>
    <dbReference type="NCBI Taxonomy" id="7868"/>
    <lineage>
        <taxon>Eukaryota</taxon>
        <taxon>Metazoa</taxon>
        <taxon>Chordata</taxon>
        <taxon>Craniata</taxon>
        <taxon>Vertebrata</taxon>
        <taxon>Chondrichthyes</taxon>
        <taxon>Holocephali</taxon>
        <taxon>Chimaeriformes</taxon>
        <taxon>Callorhinchidae</taxon>
        <taxon>Callorhinchus</taxon>
    </lineage>
</organism>
<sequence length="180" mass="20709">MSESDPWDILFDCLWDAAVHNWLLHFAHKIHSQCITVYIAKVVESNDMTDGDYPALGWEDRHGLAFTKGDLSYQNKFLLIPQTGFYFVYSQVLFRGLENQRCEKIIHIVTKLTPSYPEPMKLLSSTQTISEKSDYKWSVPIYLGAMIQLEKGDRLMVNVSSVALVDHTNEHKTFFGAFLL</sequence>
<keyword evidence="3" id="KW-0202">Cytokine</keyword>
<dbReference type="SUPFAM" id="SSF49842">
    <property type="entry name" value="TNF-like"/>
    <property type="match status" value="1"/>
</dbReference>
<dbReference type="Ensembl" id="ENSCMIT00000015921.1">
    <property type="protein sequence ID" value="ENSCMIP00000015601.1"/>
    <property type="gene ID" value="ENSCMIG00000007601.1"/>
</dbReference>
<reference evidence="7" key="2">
    <citation type="journal article" date="2007" name="PLoS Biol.">
        <title>Survey sequencing and comparative analysis of the elephant shark (Callorhinchus milii) genome.</title>
        <authorList>
            <person name="Venkatesh B."/>
            <person name="Kirkness E.F."/>
            <person name="Loh Y.H."/>
            <person name="Halpern A.L."/>
            <person name="Lee A.P."/>
            <person name="Johnson J."/>
            <person name="Dandona N."/>
            <person name="Viswanathan L.D."/>
            <person name="Tay A."/>
            <person name="Venter J.C."/>
            <person name="Strausberg R.L."/>
            <person name="Brenner S."/>
        </authorList>
    </citation>
    <scope>NUCLEOTIDE SEQUENCE [LARGE SCALE GENOMIC DNA]</scope>
</reference>
<dbReference type="InterPro" id="IPR006052">
    <property type="entry name" value="TNF_dom"/>
</dbReference>
<evidence type="ECO:0000256" key="3">
    <source>
        <dbReference type="ARBA" id="ARBA00022514"/>
    </source>
</evidence>
<dbReference type="AlphaFoldDB" id="A0A4W3HHV6"/>
<accession>A0A4W3HHV6</accession>
<evidence type="ECO:0000313" key="6">
    <source>
        <dbReference type="Ensembl" id="ENSCMIP00000015601.1"/>
    </source>
</evidence>
<dbReference type="PROSITE" id="PS00251">
    <property type="entry name" value="THD_1"/>
    <property type="match status" value="1"/>
</dbReference>
<evidence type="ECO:0000313" key="7">
    <source>
        <dbReference type="Proteomes" id="UP000314986"/>
    </source>
</evidence>
<comment type="subcellular location">
    <subcellularLocation>
        <location evidence="1">Membrane</location>
    </subcellularLocation>
</comment>
<dbReference type="InterPro" id="IPR021184">
    <property type="entry name" value="TNF_CS"/>
</dbReference>
<evidence type="ECO:0000256" key="2">
    <source>
        <dbReference type="ARBA" id="ARBA00008670"/>
    </source>
</evidence>
<dbReference type="CDD" id="cd00184">
    <property type="entry name" value="TNF"/>
    <property type="match status" value="1"/>
</dbReference>
<dbReference type="PRINTS" id="PR01234">
    <property type="entry name" value="TNECROSISFCT"/>
</dbReference>
<keyword evidence="4" id="KW-0472">Membrane</keyword>
<dbReference type="Pfam" id="PF00229">
    <property type="entry name" value="TNF"/>
    <property type="match status" value="1"/>
</dbReference>
<evidence type="ECO:0000256" key="1">
    <source>
        <dbReference type="ARBA" id="ARBA00004370"/>
    </source>
</evidence>
<dbReference type="GO" id="GO:0005164">
    <property type="term" value="F:tumor necrosis factor receptor binding"/>
    <property type="evidence" value="ECO:0007669"/>
    <property type="project" value="InterPro"/>
</dbReference>
<name>A0A4W3HHV6_CALMI</name>
<reference evidence="7" key="1">
    <citation type="journal article" date="2006" name="Science">
        <title>Ancient noncoding elements conserved in the human genome.</title>
        <authorList>
            <person name="Venkatesh B."/>
            <person name="Kirkness E.F."/>
            <person name="Loh Y.H."/>
            <person name="Halpern A.L."/>
            <person name="Lee A.P."/>
            <person name="Johnson J."/>
            <person name="Dandona N."/>
            <person name="Viswanathan L.D."/>
            <person name="Tay A."/>
            <person name="Venter J.C."/>
            <person name="Strausberg R.L."/>
            <person name="Brenner S."/>
        </authorList>
    </citation>
    <scope>NUCLEOTIDE SEQUENCE [LARGE SCALE GENOMIC DNA]</scope>
</reference>
<dbReference type="InParanoid" id="A0A4W3HHV6"/>
<dbReference type="GO" id="GO:0005615">
    <property type="term" value="C:extracellular space"/>
    <property type="evidence" value="ECO:0007669"/>
    <property type="project" value="UniProtKB-KW"/>
</dbReference>
<dbReference type="GO" id="GO:0006955">
    <property type="term" value="P:immune response"/>
    <property type="evidence" value="ECO:0007669"/>
    <property type="project" value="InterPro"/>
</dbReference>
<dbReference type="OMA" id="ATKSVCE"/>
<dbReference type="PANTHER" id="PTHR11471">
    <property type="entry name" value="TUMOR NECROSIS FACTOR FAMILY MEMBER"/>
    <property type="match status" value="1"/>
</dbReference>
<protein>
    <submittedName>
        <fullName evidence="6">TNF superfamily member 15</fullName>
    </submittedName>
</protein>
<dbReference type="GeneTree" id="ENSGT01060000248544"/>
<dbReference type="GO" id="GO:0005125">
    <property type="term" value="F:cytokine activity"/>
    <property type="evidence" value="ECO:0007669"/>
    <property type="project" value="UniProtKB-KW"/>
</dbReference>
<reference evidence="6" key="4">
    <citation type="submission" date="2025-08" db="UniProtKB">
        <authorList>
            <consortium name="Ensembl"/>
        </authorList>
    </citation>
    <scope>IDENTIFICATION</scope>
</reference>
<dbReference type="Gene3D" id="2.60.120.40">
    <property type="match status" value="1"/>
</dbReference>
<feature type="domain" description="THD" evidence="5">
    <location>
        <begin position="38"/>
        <end position="180"/>
    </location>
</feature>
<keyword evidence="7" id="KW-1185">Reference proteome</keyword>
<dbReference type="InterPro" id="IPR008983">
    <property type="entry name" value="Tumour_necrosis_fac-like_dom"/>
</dbReference>
<dbReference type="FunCoup" id="A0A4W3HHV6">
    <property type="interactions" value="60"/>
</dbReference>
<dbReference type="PROSITE" id="PS50049">
    <property type="entry name" value="THD_2"/>
    <property type="match status" value="1"/>
</dbReference>
<reference evidence="6" key="5">
    <citation type="submission" date="2025-09" db="UniProtKB">
        <authorList>
            <consortium name="Ensembl"/>
        </authorList>
    </citation>
    <scope>IDENTIFICATION</scope>
</reference>
<proteinExistence type="inferred from homology"/>
<evidence type="ECO:0000259" key="5">
    <source>
        <dbReference type="PROSITE" id="PS50049"/>
    </source>
</evidence>
<comment type="similarity">
    <text evidence="2">Belongs to the tumor necrosis factor family.</text>
</comment>
<dbReference type="PANTHER" id="PTHR11471:SF24">
    <property type="entry name" value="TUMOR NECROSIS FACTOR LIGAND SUPERFAMILY MEMBER 15"/>
    <property type="match status" value="1"/>
</dbReference>
<evidence type="ECO:0000256" key="4">
    <source>
        <dbReference type="ARBA" id="ARBA00023136"/>
    </source>
</evidence>
<dbReference type="Proteomes" id="UP000314986">
    <property type="component" value="Unassembled WGS sequence"/>
</dbReference>
<dbReference type="GO" id="GO:0016020">
    <property type="term" value="C:membrane"/>
    <property type="evidence" value="ECO:0007669"/>
    <property type="project" value="UniProtKB-SubCell"/>
</dbReference>
<reference evidence="7" key="3">
    <citation type="journal article" date="2014" name="Nature">
        <title>Elephant shark genome provides unique insights into gnathostome evolution.</title>
        <authorList>
            <consortium name="International Elephant Shark Genome Sequencing Consortium"/>
            <person name="Venkatesh B."/>
            <person name="Lee A.P."/>
            <person name="Ravi V."/>
            <person name="Maurya A.K."/>
            <person name="Lian M.M."/>
            <person name="Swann J.B."/>
            <person name="Ohta Y."/>
            <person name="Flajnik M.F."/>
            <person name="Sutoh Y."/>
            <person name="Kasahara M."/>
            <person name="Hoon S."/>
            <person name="Gangu V."/>
            <person name="Roy S.W."/>
            <person name="Irimia M."/>
            <person name="Korzh V."/>
            <person name="Kondrychyn I."/>
            <person name="Lim Z.W."/>
            <person name="Tay B.H."/>
            <person name="Tohari S."/>
            <person name="Kong K.W."/>
            <person name="Ho S."/>
            <person name="Lorente-Galdos B."/>
            <person name="Quilez J."/>
            <person name="Marques-Bonet T."/>
            <person name="Raney B.J."/>
            <person name="Ingham P.W."/>
            <person name="Tay A."/>
            <person name="Hillier L.W."/>
            <person name="Minx P."/>
            <person name="Boehm T."/>
            <person name="Wilson R.K."/>
            <person name="Brenner S."/>
            <person name="Warren W.C."/>
        </authorList>
    </citation>
    <scope>NUCLEOTIDE SEQUENCE [LARGE SCALE GENOMIC DNA]</scope>
</reference>
<dbReference type="STRING" id="7868.ENSCMIP00000015601"/>
<dbReference type="SMART" id="SM00207">
    <property type="entry name" value="TNF"/>
    <property type="match status" value="1"/>
</dbReference>
<dbReference type="InterPro" id="IPR006053">
    <property type="entry name" value="TNF"/>
</dbReference>